<evidence type="ECO:0000313" key="1">
    <source>
        <dbReference type="EMBL" id="BBA36090.1"/>
    </source>
</evidence>
<reference evidence="1 2" key="1">
    <citation type="submission" date="2016-12" db="EMBL/GenBank/DDBJ databases">
        <title>Genome sequencing of Methylocaldum marinum.</title>
        <authorList>
            <person name="Takeuchi M."/>
            <person name="Kamagata Y."/>
            <person name="Hiraoka S."/>
            <person name="Oshima K."/>
            <person name="Hattori M."/>
            <person name="Iwasaki W."/>
        </authorList>
    </citation>
    <scope>NUCLEOTIDE SEQUENCE [LARGE SCALE GENOMIC DNA]</scope>
    <source>
        <strain evidence="1 2">S8</strain>
    </source>
</reference>
<name>A0A250KWR1_9GAMM</name>
<evidence type="ECO:0000313" key="2">
    <source>
        <dbReference type="Proteomes" id="UP000266313"/>
    </source>
</evidence>
<dbReference type="Proteomes" id="UP000266313">
    <property type="component" value="Chromosome"/>
</dbReference>
<dbReference type="EMBL" id="AP017928">
    <property type="protein sequence ID" value="BBA36090.1"/>
    <property type="molecule type" value="Genomic_DNA"/>
</dbReference>
<dbReference type="AlphaFoldDB" id="A0A250KWR1"/>
<gene>
    <name evidence="1" type="ORF">sS8_4160</name>
</gene>
<protein>
    <submittedName>
        <fullName evidence="1">Uncharacterized protein</fullName>
    </submittedName>
</protein>
<keyword evidence="2" id="KW-1185">Reference proteome</keyword>
<dbReference type="KEGG" id="mmai:sS8_4160"/>
<proteinExistence type="predicted"/>
<sequence length="139" mass="15669">MSAYLQHEERIDVFSFLASFEGICGLLIDLDLYVFNKAGELIDCQPIWNGKAAVALSGKELREAQIMIGPPISVSVRRPIMQDMIRDHHGFEAGFSLVPEKRLVELSTVPERIWRAWQQSGSLNKGRKALGLLDGFLLW</sequence>
<organism evidence="1 2">
    <name type="scientific">Methylocaldum marinum</name>
    <dbReference type="NCBI Taxonomy" id="1432792"/>
    <lineage>
        <taxon>Bacteria</taxon>
        <taxon>Pseudomonadati</taxon>
        <taxon>Pseudomonadota</taxon>
        <taxon>Gammaproteobacteria</taxon>
        <taxon>Methylococcales</taxon>
        <taxon>Methylococcaceae</taxon>
        <taxon>Methylocaldum</taxon>
    </lineage>
</organism>
<accession>A0A250KWR1</accession>
<dbReference type="OrthoDB" id="5568951at2"/>
<dbReference type="RefSeq" id="WP_145986625.1">
    <property type="nucleotide sequence ID" value="NZ_AP017928.1"/>
</dbReference>